<feature type="active site" description="Schiff-base intermediate with acetaldehyde" evidence="7">
    <location>
        <position position="157"/>
    </location>
</feature>
<dbReference type="PIRSF" id="PIRSF001357">
    <property type="entry name" value="DeoC"/>
    <property type="match status" value="1"/>
</dbReference>
<dbReference type="GO" id="GO:0016052">
    <property type="term" value="P:carbohydrate catabolic process"/>
    <property type="evidence" value="ECO:0007669"/>
    <property type="project" value="TreeGrafter"/>
</dbReference>
<feature type="active site" description="Proton donor/acceptor" evidence="7">
    <location>
        <position position="93"/>
    </location>
</feature>
<dbReference type="InterPro" id="IPR028581">
    <property type="entry name" value="DeoC_typeI"/>
</dbReference>
<gene>
    <name evidence="7" type="primary">deoC</name>
    <name evidence="8" type="ORF">L323_09645</name>
</gene>
<dbReference type="Proteomes" id="UP000016860">
    <property type="component" value="Unassembled WGS sequence"/>
</dbReference>
<keyword evidence="4 7" id="KW-0704">Schiff base</keyword>
<evidence type="ECO:0000256" key="3">
    <source>
        <dbReference type="ARBA" id="ARBA00023239"/>
    </source>
</evidence>
<accession>U4R2J8</accession>
<dbReference type="SUPFAM" id="SSF51569">
    <property type="entry name" value="Aldolase"/>
    <property type="match status" value="1"/>
</dbReference>
<keyword evidence="3 7" id="KW-0456">Lyase</keyword>
<dbReference type="PANTHER" id="PTHR10889:SF1">
    <property type="entry name" value="DEOXYRIBOSE-PHOSPHATE ALDOLASE"/>
    <property type="match status" value="1"/>
</dbReference>
<dbReference type="OrthoDB" id="9778711at2"/>
<evidence type="ECO:0000313" key="8">
    <source>
        <dbReference type="EMBL" id="EPR11927.1"/>
    </source>
</evidence>
<evidence type="ECO:0000256" key="2">
    <source>
        <dbReference type="ARBA" id="ARBA00022490"/>
    </source>
</evidence>
<dbReference type="GO" id="GO:0006018">
    <property type="term" value="P:2-deoxyribose 1-phosphate catabolic process"/>
    <property type="evidence" value="ECO:0007669"/>
    <property type="project" value="UniProtKB-UniRule"/>
</dbReference>
<comment type="function">
    <text evidence="6 7">Catalyzes a reversible aldol reaction between acetaldehyde and D-glyceraldehyde 3-phosphate to generate 2-deoxy-D-ribose 5-phosphate.</text>
</comment>
<dbReference type="InterPro" id="IPR002915">
    <property type="entry name" value="DeoC/FbaB/LacD_aldolase"/>
</dbReference>
<comment type="subcellular location">
    <subcellularLocation>
        <location evidence="7">Cytoplasm</location>
    </subcellularLocation>
</comment>
<comment type="catalytic activity">
    <reaction evidence="5 7">
        <text>2-deoxy-D-ribose 5-phosphate = D-glyceraldehyde 3-phosphate + acetaldehyde</text>
        <dbReference type="Rhea" id="RHEA:12821"/>
        <dbReference type="ChEBI" id="CHEBI:15343"/>
        <dbReference type="ChEBI" id="CHEBI:59776"/>
        <dbReference type="ChEBI" id="CHEBI:62877"/>
        <dbReference type="EC" id="4.1.2.4"/>
    </reaction>
</comment>
<dbReference type="EC" id="4.1.2.4" evidence="7"/>
<organism evidence="8 9">
    <name type="scientific">Ruminiclostridium papyrosolvens C7</name>
    <dbReference type="NCBI Taxonomy" id="1330534"/>
    <lineage>
        <taxon>Bacteria</taxon>
        <taxon>Bacillati</taxon>
        <taxon>Bacillota</taxon>
        <taxon>Clostridia</taxon>
        <taxon>Eubacteriales</taxon>
        <taxon>Oscillospiraceae</taxon>
        <taxon>Ruminiclostridium</taxon>
    </lineage>
</organism>
<dbReference type="STRING" id="1330534.L323_09645"/>
<proteinExistence type="inferred from homology"/>
<dbReference type="PATRIC" id="fig|1330534.3.peg.1922"/>
<feature type="active site" description="Proton donor/acceptor" evidence="7">
    <location>
        <position position="186"/>
    </location>
</feature>
<dbReference type="InterPro" id="IPR011343">
    <property type="entry name" value="DeoC"/>
</dbReference>
<comment type="caution">
    <text evidence="8">The sequence shown here is derived from an EMBL/GenBank/DDBJ whole genome shotgun (WGS) entry which is preliminary data.</text>
</comment>
<dbReference type="GO" id="GO:0005737">
    <property type="term" value="C:cytoplasm"/>
    <property type="evidence" value="ECO:0007669"/>
    <property type="project" value="UniProtKB-SubCell"/>
</dbReference>
<protein>
    <recommendedName>
        <fullName evidence="7">Deoxyribose-phosphate aldolase</fullName>
        <shortName evidence="7">DERA</shortName>
        <ecNumber evidence="7">4.1.2.4</ecNumber>
    </recommendedName>
    <alternativeName>
        <fullName evidence="7">2-deoxy-D-ribose 5-phosphate aldolase</fullName>
    </alternativeName>
    <alternativeName>
        <fullName evidence="7">Phosphodeoxyriboaldolase</fullName>
        <shortName evidence="7">Deoxyriboaldolase</shortName>
    </alternativeName>
</protein>
<dbReference type="NCBIfam" id="TIGR00126">
    <property type="entry name" value="deoC"/>
    <property type="match status" value="1"/>
</dbReference>
<dbReference type="CDD" id="cd00959">
    <property type="entry name" value="DeoC"/>
    <property type="match status" value="1"/>
</dbReference>
<evidence type="ECO:0000256" key="1">
    <source>
        <dbReference type="ARBA" id="ARBA00010936"/>
    </source>
</evidence>
<dbReference type="Gene3D" id="3.20.20.70">
    <property type="entry name" value="Aldolase class I"/>
    <property type="match status" value="1"/>
</dbReference>
<evidence type="ECO:0000256" key="4">
    <source>
        <dbReference type="ARBA" id="ARBA00023270"/>
    </source>
</evidence>
<evidence type="ECO:0000256" key="6">
    <source>
        <dbReference type="ARBA" id="ARBA00056337"/>
    </source>
</evidence>
<dbReference type="EMBL" id="ATAY01000031">
    <property type="protein sequence ID" value="EPR11927.1"/>
    <property type="molecule type" value="Genomic_DNA"/>
</dbReference>
<comment type="pathway">
    <text evidence="7">Carbohydrate degradation; 2-deoxy-D-ribose 1-phosphate degradation; D-glyceraldehyde 3-phosphate and acetaldehyde from 2-deoxy-alpha-D-ribose 1-phosphate: step 2/2.</text>
</comment>
<dbReference type="Pfam" id="PF01791">
    <property type="entry name" value="DeoC"/>
    <property type="match status" value="1"/>
</dbReference>
<evidence type="ECO:0000256" key="5">
    <source>
        <dbReference type="ARBA" id="ARBA00048791"/>
    </source>
</evidence>
<dbReference type="AlphaFoldDB" id="U4R2J8"/>
<name>U4R2J8_9FIRM</name>
<dbReference type="UniPathway" id="UPA00002">
    <property type="reaction ID" value="UER00468"/>
</dbReference>
<dbReference type="PANTHER" id="PTHR10889">
    <property type="entry name" value="DEOXYRIBOSE-PHOSPHATE ALDOLASE"/>
    <property type="match status" value="1"/>
</dbReference>
<dbReference type="HAMAP" id="MF_00114">
    <property type="entry name" value="DeoC_type1"/>
    <property type="match status" value="1"/>
</dbReference>
<dbReference type="FunFam" id="3.20.20.70:FF:000044">
    <property type="entry name" value="Deoxyribose-phosphate aldolase"/>
    <property type="match status" value="1"/>
</dbReference>
<evidence type="ECO:0000313" key="9">
    <source>
        <dbReference type="Proteomes" id="UP000016860"/>
    </source>
</evidence>
<comment type="similarity">
    <text evidence="1 7">Belongs to the DeoC/FbaB aldolase family. DeoC type 1 subfamily.</text>
</comment>
<reference evidence="8 9" key="1">
    <citation type="journal article" date="2013" name="Genome Announc.">
        <title>Draft Genome Sequence of the Cellulolytic Bacterium Clostridium papyrosolvens C7 (ATCC 700395).</title>
        <authorList>
            <person name="Zepeda V."/>
            <person name="Dassa B."/>
            <person name="Borovok I."/>
            <person name="Lamed R."/>
            <person name="Bayer E.A."/>
            <person name="Cate J.H."/>
        </authorList>
    </citation>
    <scope>NUCLEOTIDE SEQUENCE [LARGE SCALE GENOMIC DNA]</scope>
    <source>
        <strain evidence="8 9">C7</strain>
    </source>
</reference>
<dbReference type="GO" id="GO:0004139">
    <property type="term" value="F:deoxyribose-phosphate aldolase activity"/>
    <property type="evidence" value="ECO:0007669"/>
    <property type="project" value="UniProtKB-UniRule"/>
</dbReference>
<dbReference type="GO" id="GO:0009264">
    <property type="term" value="P:deoxyribonucleotide catabolic process"/>
    <property type="evidence" value="ECO:0007669"/>
    <property type="project" value="UniProtKB-UniRule"/>
</dbReference>
<evidence type="ECO:0000256" key="7">
    <source>
        <dbReference type="HAMAP-Rule" id="MF_00114"/>
    </source>
</evidence>
<sequence length="233" mass="25251">MITAKEIAKMIDHSLLRPELNESDVRQGCRLAKEYSTASVCVKPCDVEIAKEELEGSDVLVTTVIGFPHGSSKTSVKVQEAVEAINDGAVELDMVLNIGRLLSKQFDYVEKDIKAVVDAAHQRGVIVKVILENCYLSDELKEIACKICESAGADFVKTSTGFGTGGATLEDLELMRRTCSEKVKVKAAGGVRTLNDALSVRSKGTVRFGATATKAIMDEAKRREEEGLLQEAK</sequence>
<dbReference type="SMART" id="SM01133">
    <property type="entry name" value="DeoC"/>
    <property type="match status" value="1"/>
</dbReference>
<dbReference type="InterPro" id="IPR013785">
    <property type="entry name" value="Aldolase_TIM"/>
</dbReference>
<keyword evidence="2 7" id="KW-0963">Cytoplasm</keyword>